<dbReference type="Proteomes" id="UP000326687">
    <property type="component" value="Unassembled WGS sequence"/>
</dbReference>
<dbReference type="InterPro" id="IPR011545">
    <property type="entry name" value="DEAD/DEAH_box_helicase_dom"/>
</dbReference>
<dbReference type="EMBL" id="VWSE01000007">
    <property type="protein sequence ID" value="KAB0287670.1"/>
    <property type="molecule type" value="Genomic_DNA"/>
</dbReference>
<evidence type="ECO:0000256" key="2">
    <source>
        <dbReference type="ARBA" id="ARBA00001947"/>
    </source>
</evidence>
<dbReference type="FunFam" id="3.40.50.300:FF:000296">
    <property type="entry name" value="ATP-dependent DNA helicase RecQ"/>
    <property type="match status" value="1"/>
</dbReference>
<dbReference type="Proteomes" id="UP000326789">
    <property type="component" value="Unassembled WGS sequence"/>
</dbReference>
<dbReference type="CDD" id="cd17920">
    <property type="entry name" value="DEXHc_RecQ"/>
    <property type="match status" value="1"/>
</dbReference>
<dbReference type="GO" id="GO:0006260">
    <property type="term" value="P:DNA replication"/>
    <property type="evidence" value="ECO:0007669"/>
    <property type="project" value="InterPro"/>
</dbReference>
<dbReference type="Gene3D" id="1.10.150.80">
    <property type="entry name" value="HRDC domain"/>
    <property type="match status" value="1"/>
</dbReference>
<dbReference type="FunFam" id="1.10.150.80:FF:000002">
    <property type="entry name" value="ATP-dependent DNA helicase RecQ"/>
    <property type="match status" value="1"/>
</dbReference>
<dbReference type="NCBIfam" id="NF008279">
    <property type="entry name" value="PRK11057.1"/>
    <property type="match status" value="1"/>
</dbReference>
<feature type="domain" description="Helicase ATP-binding" evidence="18">
    <location>
        <begin position="38"/>
        <end position="206"/>
    </location>
</feature>
<evidence type="ECO:0000313" key="25">
    <source>
        <dbReference type="Proteomes" id="UP000326789"/>
    </source>
</evidence>
<evidence type="ECO:0000256" key="15">
    <source>
        <dbReference type="ARBA" id="ARBA00034617"/>
    </source>
</evidence>
<protein>
    <recommendedName>
        <fullName evidence="16">DNA helicase RecQ</fullName>
        <ecNumber evidence="16">5.6.2.4</ecNumber>
    </recommendedName>
</protein>
<dbReference type="STRING" id="212667.VFDL14_12980"/>
<dbReference type="GO" id="GO:0006310">
    <property type="term" value="P:DNA recombination"/>
    <property type="evidence" value="ECO:0007669"/>
    <property type="project" value="UniProtKB-UniRule"/>
</dbReference>
<dbReference type="SMART" id="SM00490">
    <property type="entry name" value="HELICc"/>
    <property type="match status" value="1"/>
</dbReference>
<evidence type="ECO:0000256" key="10">
    <source>
        <dbReference type="ARBA" id="ARBA00022840"/>
    </source>
</evidence>
<dbReference type="GO" id="GO:0030894">
    <property type="term" value="C:replisome"/>
    <property type="evidence" value="ECO:0007669"/>
    <property type="project" value="TreeGrafter"/>
</dbReference>
<evidence type="ECO:0000256" key="13">
    <source>
        <dbReference type="ARBA" id="ARBA00023204"/>
    </source>
</evidence>
<keyword evidence="6" id="KW-0227">DNA damage</keyword>
<dbReference type="EMBL" id="VXDD01000002">
    <property type="protein sequence ID" value="KAB0301987.1"/>
    <property type="molecule type" value="Genomic_DNA"/>
</dbReference>
<dbReference type="PROSITE" id="PS51194">
    <property type="entry name" value="HELICASE_CTER"/>
    <property type="match status" value="1"/>
</dbReference>
<reference evidence="22 23" key="1">
    <citation type="submission" date="2014-02" db="EMBL/GenBank/DDBJ databases">
        <title>Vibrio fortis Dalian14 Genome Sequencing.</title>
        <authorList>
            <person name="Wang Y."/>
            <person name="Song L."/>
            <person name="Liu G."/>
            <person name="Ding J."/>
        </authorList>
    </citation>
    <scope>NUCLEOTIDE SEQUENCE [LARGE SCALE GENOMIC DNA]</scope>
    <source>
        <strain evidence="22 23">Dalian14</strain>
    </source>
</reference>
<dbReference type="SMART" id="SM00487">
    <property type="entry name" value="DEXDc"/>
    <property type="match status" value="1"/>
</dbReference>
<dbReference type="GO" id="GO:0006281">
    <property type="term" value="P:DNA repair"/>
    <property type="evidence" value="ECO:0007669"/>
    <property type="project" value="UniProtKB-KW"/>
</dbReference>
<name>A0A066UTX8_9VIBR</name>
<keyword evidence="10" id="KW-0067">ATP-binding</keyword>
<evidence type="ECO:0000256" key="11">
    <source>
        <dbReference type="ARBA" id="ARBA00023125"/>
    </source>
</evidence>
<keyword evidence="12" id="KW-0233">DNA recombination</keyword>
<evidence type="ECO:0000256" key="1">
    <source>
        <dbReference type="ARBA" id="ARBA00001946"/>
    </source>
</evidence>
<dbReference type="SUPFAM" id="SSF52540">
    <property type="entry name" value="P-loop containing nucleoside triphosphate hydrolases"/>
    <property type="match status" value="2"/>
</dbReference>
<evidence type="ECO:0000256" key="4">
    <source>
        <dbReference type="ARBA" id="ARBA00022723"/>
    </source>
</evidence>
<feature type="domain" description="HRDC" evidence="17">
    <location>
        <begin position="534"/>
        <end position="612"/>
    </location>
</feature>
<sequence>MTATLIAEQTTNTTISAQSVLEEVFGYQEFRDGQQEVIDMAVSGQDSLVIMPTGGGKSLCYQIPALVREGLTLVISPLISLMKDQVDQLKANGVAAECINSSMPREELISVFNRMNSGQLKMVYVSPERVLMRDFIERLQGLPLSMIAVDEAHCISQWGHDFRPEYASLGQLKQYFPHVPYMALTATADDATRKDIIQRLQLVDPHTYLGSFDRPNIRYNLVEKHKPVSQVVRYLETQRGNCGIIYCGSRKKVEMVTEKLCNNGIRAAGYHAGMDTDERAYVQEAFQRDDIQIVVATVAFGMGINKPNVRFVVHFDIPRNIESYYQETGRAGRDGLPAEAMMLYDPADMGWLRRMLDEKDDGPQKQVETHKLNAMSAFAEAQTCRRQVLLNYFGEYREKPCGNCDICLDPPKHFDATEEAQKALSCVYRVNQSFGMGYVVEVMRGMQNIRVRDNGHDKLSTYGIGRDHSHDYWISIFRQLIHKGLLFQNITRNSTLQLTEEARPLLRGEMTLELAVPRLDTAARSAKSDKLSSKNYDKKLFAKLRKLRKSIADEDGLPPYVVFSDATLIDMAEILPTSYGEMLAVNGVGQRKLDKYADPFLDLIQEHITNHG</sequence>
<dbReference type="Pfam" id="PF00570">
    <property type="entry name" value="HRDC"/>
    <property type="match status" value="1"/>
</dbReference>
<dbReference type="NCBIfam" id="TIGR00614">
    <property type="entry name" value="recQ_fam"/>
    <property type="match status" value="1"/>
</dbReference>
<evidence type="ECO:0000313" key="22">
    <source>
        <dbReference type="EMBL" id="KDN27579.1"/>
    </source>
</evidence>
<dbReference type="InterPro" id="IPR002121">
    <property type="entry name" value="HRDC_dom"/>
</dbReference>
<dbReference type="InterPro" id="IPR014001">
    <property type="entry name" value="Helicase_ATP-bd"/>
</dbReference>
<dbReference type="InterPro" id="IPR010997">
    <property type="entry name" value="HRDC-like_sf"/>
</dbReference>
<accession>A0A066UTX8</accession>
<dbReference type="GO" id="GO:0005737">
    <property type="term" value="C:cytoplasm"/>
    <property type="evidence" value="ECO:0007669"/>
    <property type="project" value="TreeGrafter"/>
</dbReference>
<dbReference type="InterPro" id="IPR004589">
    <property type="entry name" value="DNA_helicase_ATP-dep_RecQ"/>
</dbReference>
<keyword evidence="9" id="KW-0862">Zinc</keyword>
<dbReference type="FunFam" id="3.40.50.300:FF:000156">
    <property type="entry name" value="ATP-dependent DNA helicase recQ"/>
    <property type="match status" value="1"/>
</dbReference>
<dbReference type="PROSITE" id="PS50967">
    <property type="entry name" value="HRDC"/>
    <property type="match status" value="1"/>
</dbReference>
<dbReference type="GO" id="GO:0043138">
    <property type="term" value="F:3'-5' DNA helicase activity"/>
    <property type="evidence" value="ECO:0007669"/>
    <property type="project" value="UniProtKB-EC"/>
</dbReference>
<dbReference type="AlphaFoldDB" id="A0A066UTX8"/>
<reference evidence="21 24" key="2">
    <citation type="submission" date="2019-09" db="EMBL/GenBank/DDBJ databases">
        <title>Vibrio Fortis S7-72.</title>
        <authorList>
            <person name="Das S.K."/>
        </authorList>
    </citation>
    <scope>NUCLEOTIDE SEQUENCE [LARGE SCALE GENOMIC DNA]</scope>
    <source>
        <strain evidence="21 24">S7-72</strain>
    </source>
</reference>
<dbReference type="EMBL" id="JFFR01000026">
    <property type="protein sequence ID" value="KDN27579.1"/>
    <property type="molecule type" value="Genomic_DNA"/>
</dbReference>
<organism evidence="22 23">
    <name type="scientific">Vibrio fortis</name>
    <dbReference type="NCBI Taxonomy" id="212667"/>
    <lineage>
        <taxon>Bacteria</taxon>
        <taxon>Pseudomonadati</taxon>
        <taxon>Pseudomonadota</taxon>
        <taxon>Gammaproteobacteria</taxon>
        <taxon>Vibrionales</taxon>
        <taxon>Vibrionaceae</taxon>
        <taxon>Vibrio</taxon>
    </lineage>
</organism>
<dbReference type="SUPFAM" id="SSF47819">
    <property type="entry name" value="HRDC-like"/>
    <property type="match status" value="1"/>
</dbReference>
<keyword evidence="14" id="KW-0413">Isomerase</keyword>
<dbReference type="GO" id="GO:0009378">
    <property type="term" value="F:four-way junction helicase activity"/>
    <property type="evidence" value="ECO:0007669"/>
    <property type="project" value="TreeGrafter"/>
</dbReference>
<evidence type="ECO:0000256" key="16">
    <source>
        <dbReference type="NCBIfam" id="TIGR01389"/>
    </source>
</evidence>
<evidence type="ECO:0000259" key="19">
    <source>
        <dbReference type="PROSITE" id="PS51194"/>
    </source>
</evidence>
<reference evidence="20 25" key="3">
    <citation type="submission" date="2019-09" db="EMBL/GenBank/DDBJ databases">
        <title>Whole genome sequence of Vibrio fortis.</title>
        <authorList>
            <person name="Das S.K."/>
        </authorList>
    </citation>
    <scope>NUCLEOTIDE SEQUENCE [LARGE SCALE GENOMIC DNA]</scope>
    <source>
        <strain evidence="20 25">AN60</strain>
    </source>
</reference>
<dbReference type="InterPro" id="IPR001650">
    <property type="entry name" value="Helicase_C-like"/>
</dbReference>
<evidence type="ECO:0000313" key="20">
    <source>
        <dbReference type="EMBL" id="KAB0287670.1"/>
    </source>
</evidence>
<evidence type="ECO:0000256" key="9">
    <source>
        <dbReference type="ARBA" id="ARBA00022833"/>
    </source>
</evidence>
<keyword evidence="4" id="KW-0479">Metal-binding</keyword>
<dbReference type="Pfam" id="PF09382">
    <property type="entry name" value="RQC"/>
    <property type="match status" value="1"/>
</dbReference>
<dbReference type="InterPro" id="IPR006293">
    <property type="entry name" value="DNA_helicase_ATP-dep_RecQ_bac"/>
</dbReference>
<evidence type="ECO:0000259" key="18">
    <source>
        <dbReference type="PROSITE" id="PS51192"/>
    </source>
</evidence>
<dbReference type="GO" id="GO:0043590">
    <property type="term" value="C:bacterial nucleoid"/>
    <property type="evidence" value="ECO:0007669"/>
    <property type="project" value="TreeGrafter"/>
</dbReference>
<evidence type="ECO:0000256" key="12">
    <source>
        <dbReference type="ARBA" id="ARBA00023172"/>
    </source>
</evidence>
<dbReference type="NCBIfam" id="TIGR01389">
    <property type="entry name" value="recQ"/>
    <property type="match status" value="1"/>
</dbReference>
<dbReference type="FunFam" id="1.10.10.10:FF:000175">
    <property type="entry name" value="ATP-dependent DNA helicase RecQ"/>
    <property type="match status" value="1"/>
</dbReference>
<dbReference type="PANTHER" id="PTHR13710">
    <property type="entry name" value="DNA HELICASE RECQ FAMILY MEMBER"/>
    <property type="match status" value="1"/>
</dbReference>
<evidence type="ECO:0000313" key="24">
    <source>
        <dbReference type="Proteomes" id="UP000326687"/>
    </source>
</evidence>
<dbReference type="Gene3D" id="3.40.50.300">
    <property type="entry name" value="P-loop containing nucleotide triphosphate hydrolases"/>
    <property type="match status" value="2"/>
</dbReference>
<comment type="cofactor">
    <cofactor evidence="2">
        <name>Zn(2+)</name>
        <dbReference type="ChEBI" id="CHEBI:29105"/>
    </cofactor>
</comment>
<evidence type="ECO:0000259" key="17">
    <source>
        <dbReference type="PROSITE" id="PS50967"/>
    </source>
</evidence>
<dbReference type="GO" id="GO:0016787">
    <property type="term" value="F:hydrolase activity"/>
    <property type="evidence" value="ECO:0007669"/>
    <property type="project" value="UniProtKB-KW"/>
</dbReference>
<dbReference type="InterPro" id="IPR018982">
    <property type="entry name" value="RQC_domain"/>
</dbReference>
<proteinExistence type="inferred from homology"/>
<gene>
    <name evidence="20" type="primary">recQ</name>
    <name evidence="20" type="ORF">F2P58_14770</name>
    <name evidence="21" type="ORF">F2Z80_12920</name>
    <name evidence="22" type="ORF">VFDL14_12980</name>
</gene>
<feature type="domain" description="Helicase C-terminal" evidence="19">
    <location>
        <begin position="227"/>
        <end position="375"/>
    </location>
</feature>
<dbReference type="CDD" id="cd18794">
    <property type="entry name" value="SF2_C_RecQ"/>
    <property type="match status" value="1"/>
</dbReference>
<comment type="caution">
    <text evidence="22">The sequence shown here is derived from an EMBL/GenBank/DDBJ whole genome shotgun (WGS) entry which is preliminary data.</text>
</comment>
<evidence type="ECO:0000313" key="21">
    <source>
        <dbReference type="EMBL" id="KAB0301987.1"/>
    </source>
</evidence>
<dbReference type="InterPro" id="IPR036388">
    <property type="entry name" value="WH-like_DNA-bd_sf"/>
</dbReference>
<comment type="catalytic activity">
    <reaction evidence="15">
        <text>Couples ATP hydrolysis with the unwinding of duplex DNA by translocating in the 3'-5' direction.</text>
        <dbReference type="EC" id="5.6.2.4"/>
    </reaction>
</comment>
<comment type="similarity">
    <text evidence="3">Belongs to the helicase family. RecQ subfamily.</text>
</comment>
<dbReference type="EC" id="5.6.2.4" evidence="16"/>
<dbReference type="SMART" id="SM00341">
    <property type="entry name" value="HRDC"/>
    <property type="match status" value="1"/>
</dbReference>
<dbReference type="OrthoDB" id="9760034at2"/>
<keyword evidence="13" id="KW-0234">DNA repair</keyword>
<evidence type="ECO:0000256" key="6">
    <source>
        <dbReference type="ARBA" id="ARBA00022763"/>
    </source>
</evidence>
<dbReference type="Pfam" id="PF16124">
    <property type="entry name" value="RecQ_Zn_bind"/>
    <property type="match status" value="1"/>
</dbReference>
<dbReference type="InterPro" id="IPR032284">
    <property type="entry name" value="RecQ_Zn-bd"/>
</dbReference>
<dbReference type="GO" id="GO:0003677">
    <property type="term" value="F:DNA binding"/>
    <property type="evidence" value="ECO:0007669"/>
    <property type="project" value="UniProtKB-KW"/>
</dbReference>
<dbReference type="GO" id="GO:0009432">
    <property type="term" value="P:SOS response"/>
    <property type="evidence" value="ECO:0007669"/>
    <property type="project" value="UniProtKB-UniRule"/>
</dbReference>
<dbReference type="SMART" id="SM00956">
    <property type="entry name" value="RQC"/>
    <property type="match status" value="1"/>
</dbReference>
<dbReference type="Gene3D" id="1.10.10.10">
    <property type="entry name" value="Winged helix-like DNA-binding domain superfamily/Winged helix DNA-binding domain"/>
    <property type="match status" value="1"/>
</dbReference>
<dbReference type="RefSeq" id="WP_032552264.1">
    <property type="nucleotide sequence ID" value="NZ_JATABQ010000010.1"/>
</dbReference>
<keyword evidence="11" id="KW-0238">DNA-binding</keyword>
<keyword evidence="8 22" id="KW-0347">Helicase</keyword>
<keyword evidence="23" id="KW-1185">Reference proteome</keyword>
<evidence type="ECO:0000256" key="14">
    <source>
        <dbReference type="ARBA" id="ARBA00023235"/>
    </source>
</evidence>
<dbReference type="GO" id="GO:0005524">
    <property type="term" value="F:ATP binding"/>
    <property type="evidence" value="ECO:0007669"/>
    <property type="project" value="UniProtKB-KW"/>
</dbReference>
<evidence type="ECO:0000256" key="8">
    <source>
        <dbReference type="ARBA" id="ARBA00022806"/>
    </source>
</evidence>
<dbReference type="InterPro" id="IPR044876">
    <property type="entry name" value="HRDC_dom_sf"/>
</dbReference>
<dbReference type="Pfam" id="PF00271">
    <property type="entry name" value="Helicase_C"/>
    <property type="match status" value="1"/>
</dbReference>
<dbReference type="InterPro" id="IPR027417">
    <property type="entry name" value="P-loop_NTPase"/>
</dbReference>
<dbReference type="Proteomes" id="UP000027219">
    <property type="component" value="Unassembled WGS sequence"/>
</dbReference>
<evidence type="ECO:0000256" key="7">
    <source>
        <dbReference type="ARBA" id="ARBA00022801"/>
    </source>
</evidence>
<keyword evidence="7 20" id="KW-0378">Hydrolase</keyword>
<keyword evidence="5" id="KW-0547">Nucleotide-binding</keyword>
<dbReference type="PROSITE" id="PS51192">
    <property type="entry name" value="HELICASE_ATP_BIND_1"/>
    <property type="match status" value="1"/>
</dbReference>
<evidence type="ECO:0000256" key="5">
    <source>
        <dbReference type="ARBA" id="ARBA00022741"/>
    </source>
</evidence>
<comment type="cofactor">
    <cofactor evidence="1">
        <name>Mg(2+)</name>
        <dbReference type="ChEBI" id="CHEBI:18420"/>
    </cofactor>
</comment>
<evidence type="ECO:0000313" key="23">
    <source>
        <dbReference type="Proteomes" id="UP000027219"/>
    </source>
</evidence>
<dbReference type="PANTHER" id="PTHR13710:SF105">
    <property type="entry name" value="ATP-DEPENDENT DNA HELICASE Q1"/>
    <property type="match status" value="1"/>
</dbReference>
<dbReference type="GO" id="GO:0046872">
    <property type="term" value="F:metal ion binding"/>
    <property type="evidence" value="ECO:0007669"/>
    <property type="project" value="UniProtKB-KW"/>
</dbReference>
<evidence type="ECO:0000256" key="3">
    <source>
        <dbReference type="ARBA" id="ARBA00005446"/>
    </source>
</evidence>
<dbReference type="Pfam" id="PF00270">
    <property type="entry name" value="DEAD"/>
    <property type="match status" value="1"/>
</dbReference>